<feature type="chain" id="PRO_5041931687" description="PLC-like phosphodiesterase" evidence="1">
    <location>
        <begin position="20"/>
        <end position="373"/>
    </location>
</feature>
<comment type="caution">
    <text evidence="2">The sequence shown here is derived from an EMBL/GenBank/DDBJ whole genome shotgun (WGS) entry which is preliminary data.</text>
</comment>
<evidence type="ECO:0000313" key="2">
    <source>
        <dbReference type="EMBL" id="KAJ3176213.1"/>
    </source>
</evidence>
<sequence length="373" mass="40614">MHLVSAVLALLAAAPFARATGVACNGSPDLCGLRYDQVTYAGTHNSGAKNLQFDCHRLAQGCKAGKILCWAFEKSCNALVPKNFEDCLWDNQDTDVAQQLQDGIRIFDLDTCQLDDGSVVNCHGFDTTRAIGPPIRSTFESVANWVKQNPNEVITLTFGDHDGDTTAIATSMKQAIQDTLGPHLYARNGGAWPTLGQMVQSGKTVVVMFSRGMDTAGPHYDWVESYDALIDDPYFAVLANDDSADLLKSSYLNNWCVRDKASVSKFQVIDATIALNMPDIKAKLAKLQFPTAICNRDLANSVNHDVLDNIADFCSTHLAPPIYRVRIDFYGNSDLRAVVDKLNVRNVANAAKLASAPKMVAKPKQKKALAVAQ</sequence>
<proteinExistence type="predicted"/>
<gene>
    <name evidence="2" type="ORF">HDU87_005428</name>
</gene>
<dbReference type="AlphaFoldDB" id="A0AAD5TJF1"/>
<feature type="signal peptide" evidence="1">
    <location>
        <begin position="1"/>
        <end position="19"/>
    </location>
</feature>
<dbReference type="InterPro" id="IPR051057">
    <property type="entry name" value="PI-PLC_domain"/>
</dbReference>
<keyword evidence="1" id="KW-0732">Signal</keyword>
<keyword evidence="3" id="KW-1185">Reference proteome</keyword>
<dbReference type="PANTHER" id="PTHR13593:SF140">
    <property type="entry name" value="PLC-LIKE PHOSPHODIESTERASE"/>
    <property type="match status" value="1"/>
</dbReference>
<dbReference type="EMBL" id="JADGJQ010000043">
    <property type="protein sequence ID" value="KAJ3176213.1"/>
    <property type="molecule type" value="Genomic_DNA"/>
</dbReference>
<name>A0AAD5TJF1_9FUNG</name>
<dbReference type="InterPro" id="IPR017946">
    <property type="entry name" value="PLC-like_Pdiesterase_TIM-brl"/>
</dbReference>
<dbReference type="Pfam" id="PF26146">
    <property type="entry name" value="PI-PLC_X"/>
    <property type="match status" value="1"/>
</dbReference>
<organism evidence="2 3">
    <name type="scientific">Geranomyces variabilis</name>
    <dbReference type="NCBI Taxonomy" id="109894"/>
    <lineage>
        <taxon>Eukaryota</taxon>
        <taxon>Fungi</taxon>
        <taxon>Fungi incertae sedis</taxon>
        <taxon>Chytridiomycota</taxon>
        <taxon>Chytridiomycota incertae sedis</taxon>
        <taxon>Chytridiomycetes</taxon>
        <taxon>Spizellomycetales</taxon>
        <taxon>Powellomycetaceae</taxon>
        <taxon>Geranomyces</taxon>
    </lineage>
</organism>
<dbReference type="Proteomes" id="UP001212152">
    <property type="component" value="Unassembled WGS sequence"/>
</dbReference>
<reference evidence="2" key="1">
    <citation type="submission" date="2020-05" db="EMBL/GenBank/DDBJ databases">
        <title>Phylogenomic resolution of chytrid fungi.</title>
        <authorList>
            <person name="Stajich J.E."/>
            <person name="Amses K."/>
            <person name="Simmons R."/>
            <person name="Seto K."/>
            <person name="Myers J."/>
            <person name="Bonds A."/>
            <person name="Quandt C.A."/>
            <person name="Barry K."/>
            <person name="Liu P."/>
            <person name="Grigoriev I."/>
            <person name="Longcore J.E."/>
            <person name="James T.Y."/>
        </authorList>
    </citation>
    <scope>NUCLEOTIDE SEQUENCE</scope>
    <source>
        <strain evidence="2">JEL0379</strain>
    </source>
</reference>
<evidence type="ECO:0000313" key="3">
    <source>
        <dbReference type="Proteomes" id="UP001212152"/>
    </source>
</evidence>
<dbReference type="Gene3D" id="3.20.20.190">
    <property type="entry name" value="Phosphatidylinositol (PI) phosphodiesterase"/>
    <property type="match status" value="1"/>
</dbReference>
<protein>
    <recommendedName>
        <fullName evidence="4">PLC-like phosphodiesterase</fullName>
    </recommendedName>
</protein>
<dbReference type="PROSITE" id="PS50007">
    <property type="entry name" value="PIPLC_X_DOMAIN"/>
    <property type="match status" value="1"/>
</dbReference>
<dbReference type="GO" id="GO:0006629">
    <property type="term" value="P:lipid metabolic process"/>
    <property type="evidence" value="ECO:0007669"/>
    <property type="project" value="InterPro"/>
</dbReference>
<accession>A0AAD5TJF1</accession>
<dbReference type="GO" id="GO:0008081">
    <property type="term" value="F:phosphoric diester hydrolase activity"/>
    <property type="evidence" value="ECO:0007669"/>
    <property type="project" value="InterPro"/>
</dbReference>
<evidence type="ECO:0000256" key="1">
    <source>
        <dbReference type="SAM" id="SignalP"/>
    </source>
</evidence>
<dbReference type="PANTHER" id="PTHR13593">
    <property type="match status" value="1"/>
</dbReference>
<evidence type="ECO:0008006" key="4">
    <source>
        <dbReference type="Google" id="ProtNLM"/>
    </source>
</evidence>
<dbReference type="SUPFAM" id="SSF51695">
    <property type="entry name" value="PLC-like phosphodiesterases"/>
    <property type="match status" value="1"/>
</dbReference>